<dbReference type="EMBL" id="JBHTBH010000020">
    <property type="protein sequence ID" value="MFC7331399.1"/>
    <property type="molecule type" value="Genomic_DNA"/>
</dbReference>
<name>A0ABW2KQS8_9ACTN</name>
<evidence type="ECO:0000313" key="3">
    <source>
        <dbReference type="Proteomes" id="UP001596540"/>
    </source>
</evidence>
<organism evidence="2 3">
    <name type="scientific">Marinactinospora rubrisoli</name>
    <dbReference type="NCBI Taxonomy" id="2715399"/>
    <lineage>
        <taxon>Bacteria</taxon>
        <taxon>Bacillati</taxon>
        <taxon>Actinomycetota</taxon>
        <taxon>Actinomycetes</taxon>
        <taxon>Streptosporangiales</taxon>
        <taxon>Nocardiopsidaceae</taxon>
        <taxon>Marinactinospora</taxon>
    </lineage>
</organism>
<protein>
    <recommendedName>
        <fullName evidence="4">Helix-turn-helix domain-containing protein</fullName>
    </recommendedName>
</protein>
<dbReference type="RefSeq" id="WP_379874216.1">
    <property type="nucleotide sequence ID" value="NZ_JBHTBH010000020.1"/>
</dbReference>
<dbReference type="Proteomes" id="UP001596540">
    <property type="component" value="Unassembled WGS sequence"/>
</dbReference>
<feature type="compositionally biased region" description="Low complexity" evidence="1">
    <location>
        <begin position="289"/>
        <end position="299"/>
    </location>
</feature>
<accession>A0ABW2KQS8</accession>
<sequence length="525" mass="56557">MTPRAGTRHRYGIQFSPYMWVRDVPLATPVLHVVAEAIATAVDPDGCYCWQRYETIAANARDVSKSAIVKAIDTLAAGGVLRNIKGDERFRILDEGGVSYSRDKPPAVLELLIPLSAYSAEDLERVQRMRSDKGRPPLTAESRPDITEMVGERKKRSDKGKSAPQRRRKDVRQSDAEWAEQQPSLHAAQDAAAAGDPGLSDTGPDVSETPPSDGADTTSKSPVFLKHHARCFSNTTPGVSETPNPPLSDPRRVDPDLRPSVGAQPQEESPHVDETDGTDEWDSTSAVNPPATAPGGADAPPVPPQTPSSVAEMIVDGLLADTAHAAPLADPQGDRGRLVALAQSALDRGITPQRLREITSRGLHNVRKQWALATRLADPEGFAQVAQPEFGGRLLPVPAARPPLCETHPECDRTRSGRCAECVVEERLRWIEDGTLVEWAYDAESDTWTDTDGQEVRGDQLTPEEQAAIEEEAAAFAAAKAAAAGGGGESPNRADVLALVRQSLEDARLRSRRERGLPTAPDASN</sequence>
<comment type="caution">
    <text evidence="2">The sequence shown here is derived from an EMBL/GenBank/DDBJ whole genome shotgun (WGS) entry which is preliminary data.</text>
</comment>
<evidence type="ECO:0008006" key="4">
    <source>
        <dbReference type="Google" id="ProtNLM"/>
    </source>
</evidence>
<feature type="compositionally biased region" description="Polar residues" evidence="1">
    <location>
        <begin position="232"/>
        <end position="242"/>
    </location>
</feature>
<evidence type="ECO:0000313" key="2">
    <source>
        <dbReference type="EMBL" id="MFC7331399.1"/>
    </source>
</evidence>
<feature type="region of interest" description="Disordered" evidence="1">
    <location>
        <begin position="126"/>
        <end position="309"/>
    </location>
</feature>
<keyword evidence="3" id="KW-1185">Reference proteome</keyword>
<feature type="compositionally biased region" description="Basic residues" evidence="1">
    <location>
        <begin position="153"/>
        <end position="170"/>
    </location>
</feature>
<gene>
    <name evidence="2" type="ORF">ACFQRF_27015</name>
</gene>
<feature type="compositionally biased region" description="Basic and acidic residues" evidence="1">
    <location>
        <begin position="142"/>
        <end position="152"/>
    </location>
</feature>
<proteinExistence type="predicted"/>
<evidence type="ECO:0000256" key="1">
    <source>
        <dbReference type="SAM" id="MobiDB-lite"/>
    </source>
</evidence>
<reference evidence="3" key="1">
    <citation type="journal article" date="2019" name="Int. J. Syst. Evol. Microbiol.">
        <title>The Global Catalogue of Microorganisms (GCM) 10K type strain sequencing project: providing services to taxonomists for standard genome sequencing and annotation.</title>
        <authorList>
            <consortium name="The Broad Institute Genomics Platform"/>
            <consortium name="The Broad Institute Genome Sequencing Center for Infectious Disease"/>
            <person name="Wu L."/>
            <person name="Ma J."/>
        </authorList>
    </citation>
    <scope>NUCLEOTIDE SEQUENCE [LARGE SCALE GENOMIC DNA]</scope>
    <source>
        <strain evidence="3">CGMCC 4.7382</strain>
    </source>
</reference>
<feature type="compositionally biased region" description="Basic and acidic residues" evidence="1">
    <location>
        <begin position="126"/>
        <end position="135"/>
    </location>
</feature>